<reference evidence="24" key="7">
    <citation type="submission" date="2023-04" db="EMBL/GenBank/DDBJ databases">
        <title>Four porcine-derived lactic acid bacteria strains analyses and their evaluation as potential probiotics based on genomics.</title>
        <authorList>
            <person name="Niu D."/>
        </authorList>
    </citation>
    <scope>NUCLEOTIDE SEQUENCE</scope>
    <source>
        <strain evidence="24">ZSA5</strain>
    </source>
</reference>
<reference evidence="23 30" key="6">
    <citation type="submission" date="2022-12" db="EMBL/GenBank/DDBJ databases">
        <title>Assessment of beneficial effects and identification of host adaptation-associated genes of Ligilactobacillus salivarius isolated from Meles meles.</title>
        <authorList>
            <person name="Wang Y."/>
        </authorList>
    </citation>
    <scope>NUCLEOTIDE SEQUENCE [LARGE SCALE GENOMIC DNA]</scope>
    <source>
        <strain evidence="23 30">S35</strain>
    </source>
</reference>
<dbReference type="Proteomes" id="UP001231316">
    <property type="component" value="Chromosome"/>
</dbReference>
<dbReference type="GO" id="GO:0005886">
    <property type="term" value="C:plasma membrane"/>
    <property type="evidence" value="ECO:0007669"/>
    <property type="project" value="TreeGrafter"/>
</dbReference>
<comment type="subcellular location">
    <subcellularLocation>
        <location evidence="1">Membrane</location>
        <topology evidence="1">Multi-pass membrane protein</topology>
    </subcellularLocation>
</comment>
<feature type="transmembrane region" description="Helical" evidence="17">
    <location>
        <begin position="358"/>
        <end position="381"/>
    </location>
</feature>
<feature type="transmembrane region" description="Helical" evidence="17">
    <location>
        <begin position="174"/>
        <end position="190"/>
    </location>
</feature>
<reference evidence="18 25" key="1">
    <citation type="journal article" date="2014" name="BMC Genomics">
        <title>Unusual genome complexity in Lactobacillus salivarius JCM1046.</title>
        <authorList>
            <person name="Raftis E.J."/>
            <person name="Forde B.M."/>
            <person name="Claesson M.J."/>
            <person name="O'Toole P.W."/>
        </authorList>
    </citation>
    <scope>NUCLEOTIDE SEQUENCE [LARGE SCALE GENOMIC DNA]</scope>
    <source>
        <strain evidence="18 25">JCM1046</strain>
    </source>
</reference>
<dbReference type="AlphaFoldDB" id="A0A089QBF8"/>
<protein>
    <recommendedName>
        <fullName evidence="12">Probable peptidoglycan glycosyltransferase FtsW</fullName>
        <ecNumber evidence="14">2.4.99.28</ecNumber>
    </recommendedName>
    <alternativeName>
        <fullName evidence="13">Cell division protein FtsW</fullName>
    </alternativeName>
    <alternativeName>
        <fullName evidence="10">Cell wall polymerase</fullName>
    </alternativeName>
    <alternativeName>
        <fullName evidence="9">Peptidoglycan polymerase</fullName>
    </alternativeName>
</protein>
<feature type="transmembrane region" description="Helical" evidence="17">
    <location>
        <begin position="49"/>
        <end position="68"/>
    </location>
</feature>
<evidence type="ECO:0000256" key="17">
    <source>
        <dbReference type="SAM" id="Phobius"/>
    </source>
</evidence>
<evidence type="ECO:0000256" key="2">
    <source>
        <dbReference type="ARBA" id="ARBA00022676"/>
    </source>
</evidence>
<evidence type="ECO:0000256" key="1">
    <source>
        <dbReference type="ARBA" id="ARBA00004141"/>
    </source>
</evidence>
<evidence type="ECO:0000256" key="16">
    <source>
        <dbReference type="ARBA" id="ARBA00049966"/>
    </source>
</evidence>
<dbReference type="GO" id="GO:0009252">
    <property type="term" value="P:peptidoglycan biosynthetic process"/>
    <property type="evidence" value="ECO:0007669"/>
    <property type="project" value="UniProtKB-KW"/>
</dbReference>
<dbReference type="GO" id="GO:0051301">
    <property type="term" value="P:cell division"/>
    <property type="evidence" value="ECO:0007669"/>
    <property type="project" value="UniProtKB-KW"/>
</dbReference>
<dbReference type="EMBL" id="NBEY01000032">
    <property type="protein sequence ID" value="OQR25556.1"/>
    <property type="molecule type" value="Genomic_DNA"/>
</dbReference>
<dbReference type="PANTHER" id="PTHR30474">
    <property type="entry name" value="CELL CYCLE PROTEIN"/>
    <property type="match status" value="1"/>
</dbReference>
<evidence type="ECO:0000256" key="9">
    <source>
        <dbReference type="ARBA" id="ARBA00032370"/>
    </source>
</evidence>
<dbReference type="Proteomes" id="UP000195378">
    <property type="component" value="Chromosome"/>
</dbReference>
<comment type="similarity">
    <text evidence="11">Belongs to the SEDS family. FtsW subfamily.</text>
</comment>
<evidence type="ECO:0000256" key="12">
    <source>
        <dbReference type="ARBA" id="ARBA00041185"/>
    </source>
</evidence>
<evidence type="ECO:0000313" key="29">
    <source>
        <dbReference type="Proteomes" id="UP000244552"/>
    </source>
</evidence>
<keyword evidence="2" id="KW-0328">Glycosyltransferase</keyword>
<dbReference type="GO" id="GO:0015648">
    <property type="term" value="F:lipid-linked peptidoglycan transporter activity"/>
    <property type="evidence" value="ECO:0007669"/>
    <property type="project" value="TreeGrafter"/>
</dbReference>
<evidence type="ECO:0000256" key="8">
    <source>
        <dbReference type="ARBA" id="ARBA00023136"/>
    </source>
</evidence>
<organism evidence="18 25">
    <name type="scientific">Ligilactobacillus salivarius</name>
    <dbReference type="NCBI Taxonomy" id="1624"/>
    <lineage>
        <taxon>Bacteria</taxon>
        <taxon>Bacillati</taxon>
        <taxon>Bacillota</taxon>
        <taxon>Bacilli</taxon>
        <taxon>Lactobacillales</taxon>
        <taxon>Lactobacillaceae</taxon>
        <taxon>Ligilactobacillus</taxon>
    </lineage>
</organism>
<dbReference type="InterPro" id="IPR018365">
    <property type="entry name" value="Cell_cycle_FtsW-rel_CS"/>
</dbReference>
<feature type="transmembrane region" description="Helical" evidence="17">
    <location>
        <begin position="197"/>
        <end position="217"/>
    </location>
</feature>
<evidence type="ECO:0000256" key="6">
    <source>
        <dbReference type="ARBA" id="ARBA00022984"/>
    </source>
</evidence>
<proteinExistence type="inferred from homology"/>
<dbReference type="Proteomes" id="UP000244552">
    <property type="component" value="Unassembled WGS sequence"/>
</dbReference>
<evidence type="ECO:0000313" key="18">
    <source>
        <dbReference type="EMBL" id="AIR10399.1"/>
    </source>
</evidence>
<feature type="transmembrane region" description="Helical" evidence="17">
    <location>
        <begin position="283"/>
        <end position="313"/>
    </location>
</feature>
<reference evidence="20 26" key="3">
    <citation type="submission" date="2017-03" db="EMBL/GenBank/DDBJ databases">
        <title>Phylogenomics and comparative genomics of Lactobacillus salivarius, a mammalian gut commensal.</title>
        <authorList>
            <person name="Harris H.M."/>
        </authorList>
    </citation>
    <scope>NUCLEOTIDE SEQUENCE [LARGE SCALE GENOMIC DNA]</scope>
    <source>
        <strain evidence="20 26">AH4231</strain>
    </source>
</reference>
<keyword evidence="5" id="KW-0133">Cell shape</keyword>
<evidence type="ECO:0000256" key="13">
    <source>
        <dbReference type="ARBA" id="ARBA00041418"/>
    </source>
</evidence>
<dbReference type="Proteomes" id="UP000192353">
    <property type="component" value="Unassembled WGS sequence"/>
</dbReference>
<keyword evidence="3" id="KW-0808">Transferase</keyword>
<dbReference type="PANTHER" id="PTHR30474:SF2">
    <property type="entry name" value="PEPTIDOGLYCAN GLYCOSYLTRANSFERASE FTSW-RELATED"/>
    <property type="match status" value="1"/>
</dbReference>
<dbReference type="Proteomes" id="UP001224533">
    <property type="component" value="Chromosome"/>
</dbReference>
<evidence type="ECO:0000313" key="24">
    <source>
        <dbReference type="EMBL" id="WII29262.1"/>
    </source>
</evidence>
<evidence type="ECO:0000313" key="25">
    <source>
        <dbReference type="Proteomes" id="UP000029488"/>
    </source>
</evidence>
<evidence type="ECO:0000256" key="7">
    <source>
        <dbReference type="ARBA" id="ARBA00022989"/>
    </source>
</evidence>
<evidence type="ECO:0000256" key="3">
    <source>
        <dbReference type="ARBA" id="ARBA00022679"/>
    </source>
</evidence>
<name>A0A089QBF8_9LACO</name>
<comment type="function">
    <text evidence="16">Peptidoglycan polymerase that is essential for cell division.</text>
</comment>
<feature type="transmembrane region" description="Helical" evidence="17">
    <location>
        <begin position="80"/>
        <end position="102"/>
    </location>
</feature>
<dbReference type="EMBL" id="CP123971">
    <property type="protein sequence ID" value="WII29262.1"/>
    <property type="molecule type" value="Genomic_DNA"/>
</dbReference>
<feature type="transmembrane region" description="Helical" evidence="17">
    <location>
        <begin position="325"/>
        <end position="346"/>
    </location>
</feature>
<evidence type="ECO:0000256" key="14">
    <source>
        <dbReference type="ARBA" id="ARBA00044770"/>
    </source>
</evidence>
<dbReference type="EMBL" id="CP007646">
    <property type="protein sequence ID" value="AIR10399.1"/>
    <property type="molecule type" value="Genomic_DNA"/>
</dbReference>
<dbReference type="KEGG" id="lsj:LSJ_0707"/>
<keyword evidence="18" id="KW-0131">Cell cycle</keyword>
<comment type="catalytic activity">
    <reaction evidence="15">
        <text>[GlcNAc-(1-&gt;4)-Mur2Ac(oyl-L-Ala-gamma-D-Glu-L-Lys-D-Ala-D-Ala)](n)-di-trans,octa-cis-undecaprenyl diphosphate + beta-D-GlcNAc-(1-&gt;4)-Mur2Ac(oyl-L-Ala-gamma-D-Glu-L-Lys-D-Ala-D-Ala)-di-trans,octa-cis-undecaprenyl diphosphate = [GlcNAc-(1-&gt;4)-Mur2Ac(oyl-L-Ala-gamma-D-Glu-L-Lys-D-Ala-D-Ala)](n+1)-di-trans,octa-cis-undecaprenyl diphosphate + di-trans,octa-cis-undecaprenyl diphosphate + H(+)</text>
        <dbReference type="Rhea" id="RHEA:23708"/>
        <dbReference type="Rhea" id="RHEA-COMP:9602"/>
        <dbReference type="Rhea" id="RHEA-COMP:9603"/>
        <dbReference type="ChEBI" id="CHEBI:15378"/>
        <dbReference type="ChEBI" id="CHEBI:58405"/>
        <dbReference type="ChEBI" id="CHEBI:60033"/>
        <dbReference type="ChEBI" id="CHEBI:78435"/>
        <dbReference type="EC" id="2.4.99.28"/>
    </reaction>
</comment>
<evidence type="ECO:0000313" key="20">
    <source>
        <dbReference type="EMBL" id="OQR25556.1"/>
    </source>
</evidence>
<keyword evidence="18" id="KW-0132">Cell division</keyword>
<dbReference type="RefSeq" id="WP_003700026.1">
    <property type="nucleotide sequence ID" value="NZ_CAKMBQ010000001.1"/>
</dbReference>
<dbReference type="PROSITE" id="PS00428">
    <property type="entry name" value="FTSW_RODA_SPOVE"/>
    <property type="match status" value="1"/>
</dbReference>
<evidence type="ECO:0000256" key="4">
    <source>
        <dbReference type="ARBA" id="ARBA00022692"/>
    </source>
</evidence>
<evidence type="ECO:0000313" key="19">
    <source>
        <dbReference type="EMBL" id="ARU19469.1"/>
    </source>
</evidence>
<dbReference type="EMBL" id="LXZO01000123">
    <property type="protein sequence ID" value="PAY44650.1"/>
    <property type="molecule type" value="Genomic_DNA"/>
</dbReference>
<dbReference type="EMBL" id="CP020858">
    <property type="protein sequence ID" value="ARU19469.1"/>
    <property type="molecule type" value="Genomic_DNA"/>
</dbReference>
<reference evidence="22 29" key="5">
    <citation type="journal article" date="2018" name="Genome Announc.">
        <title>Fifty-Six Draft Genome Sequences of 10 Lactobacillus Species from 22 Commercial Dietary Supplements.</title>
        <authorList>
            <person name="Gangiredla J."/>
            <person name="Barnaba T.J."/>
            <person name="Mammel M.K."/>
            <person name="Lacher D.W."/>
            <person name="Elkins C.A."/>
            <person name="Lampel K.A."/>
            <person name="Whitehouse C.A."/>
            <person name="Tartera C."/>
        </authorList>
    </citation>
    <scope>NUCLEOTIDE SEQUENCE [LARGE SCALE GENOMIC DNA]</scope>
    <source>
        <strain evidence="22 29">DS11_12</strain>
    </source>
</reference>
<evidence type="ECO:0000256" key="15">
    <source>
        <dbReference type="ARBA" id="ARBA00049902"/>
    </source>
</evidence>
<accession>A0A089QBF8</accession>
<dbReference type="GO" id="GO:0008360">
    <property type="term" value="P:regulation of cell shape"/>
    <property type="evidence" value="ECO:0007669"/>
    <property type="project" value="UniProtKB-KW"/>
</dbReference>
<dbReference type="EMBL" id="QAGV01000001">
    <property type="protein sequence ID" value="PTR98840.1"/>
    <property type="molecule type" value="Genomic_DNA"/>
</dbReference>
<reference evidence="19 27" key="4">
    <citation type="submission" date="2017-04" db="EMBL/GenBank/DDBJ databases">
        <title>Complete genome sequence of Lactobacillus salivarius ZLS006, a probiotic strain isolated from healthy piglet.</title>
        <authorList>
            <person name="Zhang D."/>
        </authorList>
    </citation>
    <scope>NUCLEOTIDE SEQUENCE [LARGE SCALE GENOMIC DNA]</scope>
    <source>
        <strain evidence="19 27">ZLS006</strain>
    </source>
</reference>
<dbReference type="EMBL" id="CP114509">
    <property type="protein sequence ID" value="WHS16932.1"/>
    <property type="molecule type" value="Genomic_DNA"/>
</dbReference>
<evidence type="ECO:0000313" key="21">
    <source>
        <dbReference type="EMBL" id="PAY44650.1"/>
    </source>
</evidence>
<sequence>MKNKLKEKLKYFDYGLFIPYLILCLIGIVMVYSASAINLTYVGVKATSYLFKQIIFVGIGITLTLIFSHMNPKFWVSKNVLRFGYWTVIILLMMAKFLFGAINGANGWITLGSFSIQPAEIAKLYLVVAISKAFSKREADIYLGKHKRTTTRKNLAVNILPILALIAIEPDTGGATICAAICLVLILANSKNWRASIGILGVAISIIALTVMAIHAINPFKGSKVEYMYKRFEGYFDPFTYATTSGKQLVNSFYAISNGGLFGVGLGNSIQKRGYLPEPYTDFILAIIAEELGFIGVLVVLGLLFFIILRIILIGIRSNNTFNTLVCYGVATFFTVESIFNIGAVNGLLPITGVTLPFISYGGSSMVVLSMALGMVMNISANEKRHTARNMFLNMELKK</sequence>
<dbReference type="EC" id="2.4.99.28" evidence="14"/>
<reference evidence="21 28" key="2">
    <citation type="submission" date="2016-05" db="EMBL/GenBank/DDBJ databases">
        <authorList>
            <person name="Lee J.-Y."/>
            <person name="Kim E.B."/>
            <person name="Choi Y.-J."/>
        </authorList>
    </citation>
    <scope>NUCLEOTIDE SEQUENCE [LARGE SCALE GENOMIC DNA]</scope>
    <source>
        <strain evidence="21 28">KLA006</strain>
    </source>
</reference>
<keyword evidence="8 17" id="KW-0472">Membrane</keyword>
<dbReference type="Pfam" id="PF01098">
    <property type="entry name" value="FTSW_RODA_SPOVE"/>
    <property type="match status" value="1"/>
</dbReference>
<evidence type="ECO:0000313" key="28">
    <source>
        <dbReference type="Proteomes" id="UP000218139"/>
    </source>
</evidence>
<keyword evidence="7 17" id="KW-1133">Transmembrane helix</keyword>
<dbReference type="Proteomes" id="UP000218139">
    <property type="component" value="Unassembled WGS sequence"/>
</dbReference>
<evidence type="ECO:0000313" key="22">
    <source>
        <dbReference type="EMBL" id="PTR98840.1"/>
    </source>
</evidence>
<dbReference type="InterPro" id="IPR001182">
    <property type="entry name" value="FtsW/RodA"/>
</dbReference>
<dbReference type="Proteomes" id="UP000029488">
    <property type="component" value="Chromosome"/>
</dbReference>
<evidence type="ECO:0000313" key="26">
    <source>
        <dbReference type="Proteomes" id="UP000192353"/>
    </source>
</evidence>
<gene>
    <name evidence="18" type="primary">ftsW</name>
    <name evidence="21" type="ORF">A8C52_02370</name>
    <name evidence="20" type="ORF">B6U37_03460</name>
    <name evidence="19" type="ORF">B7R82_05495</name>
    <name evidence="22" type="ORF">DBP89_01555</name>
    <name evidence="18" type="ORF">LSJ_0707</name>
    <name evidence="23" type="ORF">O2U02_05350</name>
    <name evidence="24" type="ORF">QFE45_03930</name>
</gene>
<evidence type="ECO:0000256" key="5">
    <source>
        <dbReference type="ARBA" id="ARBA00022960"/>
    </source>
</evidence>
<keyword evidence="6" id="KW-0573">Peptidoglycan synthesis</keyword>
<evidence type="ECO:0000313" key="27">
    <source>
        <dbReference type="Proteomes" id="UP000195378"/>
    </source>
</evidence>
<feature type="transmembrane region" description="Helical" evidence="17">
    <location>
        <begin position="12"/>
        <end position="37"/>
    </location>
</feature>
<dbReference type="GO" id="GO:0032153">
    <property type="term" value="C:cell division site"/>
    <property type="evidence" value="ECO:0007669"/>
    <property type="project" value="TreeGrafter"/>
</dbReference>
<evidence type="ECO:0000256" key="10">
    <source>
        <dbReference type="ARBA" id="ARBA00033270"/>
    </source>
</evidence>
<evidence type="ECO:0000256" key="11">
    <source>
        <dbReference type="ARBA" id="ARBA00038053"/>
    </source>
</evidence>
<evidence type="ECO:0000313" key="30">
    <source>
        <dbReference type="Proteomes" id="UP001224533"/>
    </source>
</evidence>
<evidence type="ECO:0000313" key="23">
    <source>
        <dbReference type="EMBL" id="WHS16932.1"/>
    </source>
</evidence>
<dbReference type="GO" id="GO:0008955">
    <property type="term" value="F:peptidoglycan glycosyltransferase activity"/>
    <property type="evidence" value="ECO:0007669"/>
    <property type="project" value="UniProtKB-EC"/>
</dbReference>
<keyword evidence="4 17" id="KW-0812">Transmembrane</keyword>